<gene>
    <name evidence="1" type="ORF">A5771_08060</name>
</gene>
<organism evidence="1 2">
    <name type="scientific">Mycolicibacter sinensis (strain JDM601)</name>
    <name type="common">Mycobacterium sinense</name>
    <dbReference type="NCBI Taxonomy" id="875328"/>
    <lineage>
        <taxon>Bacteria</taxon>
        <taxon>Bacillati</taxon>
        <taxon>Actinomycetota</taxon>
        <taxon>Actinomycetes</taxon>
        <taxon>Mycobacteriales</taxon>
        <taxon>Mycobacteriaceae</taxon>
        <taxon>Mycolicibacter</taxon>
    </lineage>
</organism>
<dbReference type="EMBL" id="LZIN01000048">
    <property type="protein sequence ID" value="OBG06551.1"/>
    <property type="molecule type" value="Genomic_DNA"/>
</dbReference>
<evidence type="ECO:0000313" key="2">
    <source>
        <dbReference type="Proteomes" id="UP000093985"/>
    </source>
</evidence>
<sequence length="77" mass="8392">MRTTVNLADDVARAVEKIRRERAIGLSEAINELIRSGLAKPPAGVPFEQQTHDMGPAHIDYTNVWEAIEIADGAASH</sequence>
<dbReference type="Proteomes" id="UP000093985">
    <property type="component" value="Unassembled WGS sequence"/>
</dbReference>
<dbReference type="AlphaFoldDB" id="A0A1A2EHV1"/>
<comment type="caution">
    <text evidence="1">The sequence shown here is derived from an EMBL/GenBank/DDBJ whole genome shotgun (WGS) entry which is preliminary data.</text>
</comment>
<evidence type="ECO:0000313" key="1">
    <source>
        <dbReference type="EMBL" id="OBG06551.1"/>
    </source>
</evidence>
<accession>A0A1A2EHV1</accession>
<protein>
    <submittedName>
        <fullName evidence="1">CopG family transcriptional regulator</fullName>
    </submittedName>
</protein>
<reference evidence="2" key="1">
    <citation type="submission" date="2016-06" db="EMBL/GenBank/DDBJ databases">
        <authorList>
            <person name="Sutton G."/>
            <person name="Brinkac L."/>
            <person name="Sanka R."/>
            <person name="Adams M."/>
            <person name="Lau E."/>
            <person name="Mehaffy C."/>
            <person name="Tameris M."/>
            <person name="Hatherill M."/>
            <person name="Hanekom W."/>
            <person name="Mahomed H."/>
            <person name="Mcshane H."/>
        </authorList>
    </citation>
    <scope>NUCLEOTIDE SEQUENCE [LARGE SCALE GENOMIC DNA]</scope>
    <source>
        <strain evidence="2">852014-51077_SCH5608930-a</strain>
    </source>
</reference>
<name>A0A1A2EHV1_MYCSD</name>
<dbReference type="CDD" id="cd21631">
    <property type="entry name" value="RHH_CopG_NikR-like"/>
    <property type="match status" value="1"/>
</dbReference>
<proteinExistence type="predicted"/>
<dbReference type="OrthoDB" id="4560449at2"/>
<dbReference type="RefSeq" id="WP_064854999.1">
    <property type="nucleotide sequence ID" value="NZ_LZIM01000035.1"/>
</dbReference>